<proteinExistence type="predicted"/>
<evidence type="ECO:0000313" key="1">
    <source>
        <dbReference type="EMBL" id="GFU41380.1"/>
    </source>
</evidence>
<comment type="caution">
    <text evidence="1">The sequence shown here is derived from an EMBL/GenBank/DDBJ whole genome shotgun (WGS) entry which is preliminary data.</text>
</comment>
<sequence length="111" mass="13191">MLEFREDLDWKRISQFQVLNDGFLIDHNQLLEMSLVSRYQHLSENTIELSSDVLDWDVLLKYKSISDSLLTHHIDKITQCDSLDLTQLHEGVINYVFKRMVLMYLKKICIC</sequence>
<name>A0A8X6URP9_NEPPI</name>
<dbReference type="Proteomes" id="UP000887013">
    <property type="component" value="Unassembled WGS sequence"/>
</dbReference>
<keyword evidence="2" id="KW-1185">Reference proteome</keyword>
<organism evidence="1 2">
    <name type="scientific">Nephila pilipes</name>
    <name type="common">Giant wood spider</name>
    <name type="synonym">Nephila maculata</name>
    <dbReference type="NCBI Taxonomy" id="299642"/>
    <lineage>
        <taxon>Eukaryota</taxon>
        <taxon>Metazoa</taxon>
        <taxon>Ecdysozoa</taxon>
        <taxon>Arthropoda</taxon>
        <taxon>Chelicerata</taxon>
        <taxon>Arachnida</taxon>
        <taxon>Araneae</taxon>
        <taxon>Araneomorphae</taxon>
        <taxon>Entelegynae</taxon>
        <taxon>Araneoidea</taxon>
        <taxon>Nephilidae</taxon>
        <taxon>Nephila</taxon>
    </lineage>
</organism>
<protein>
    <submittedName>
        <fullName evidence="1">Uncharacterized protein</fullName>
    </submittedName>
</protein>
<evidence type="ECO:0000313" key="2">
    <source>
        <dbReference type="Proteomes" id="UP000887013"/>
    </source>
</evidence>
<dbReference type="AlphaFoldDB" id="A0A8X6URP9"/>
<dbReference type="OrthoDB" id="10512152at2759"/>
<reference evidence="1" key="1">
    <citation type="submission" date="2020-08" db="EMBL/GenBank/DDBJ databases">
        <title>Multicomponent nature underlies the extraordinary mechanical properties of spider dragline silk.</title>
        <authorList>
            <person name="Kono N."/>
            <person name="Nakamura H."/>
            <person name="Mori M."/>
            <person name="Yoshida Y."/>
            <person name="Ohtoshi R."/>
            <person name="Malay A.D."/>
            <person name="Moran D.A.P."/>
            <person name="Tomita M."/>
            <person name="Numata K."/>
            <person name="Arakawa K."/>
        </authorList>
    </citation>
    <scope>NUCLEOTIDE SEQUENCE</scope>
</reference>
<dbReference type="EMBL" id="BMAW01131930">
    <property type="protein sequence ID" value="GFU41380.1"/>
    <property type="molecule type" value="Genomic_DNA"/>
</dbReference>
<gene>
    <name evidence="1" type="ORF">NPIL_497421</name>
</gene>
<accession>A0A8X6URP9</accession>